<dbReference type="RefSeq" id="WP_089024536.1">
    <property type="nucleotide sequence ID" value="NZ_NIQC01000043.1"/>
</dbReference>
<proteinExistence type="predicted"/>
<sequence>MGLPKRKRLKRKQRLEDAENWVYCFNGKNIVKSYKKWYGVDIMCALNELEMLGYYFPDYKQKIINQRKIEKQKKEEKEKIEAQLDPWQDGSFFFIAGYTSGGVPFGITWEEHNNQTEIEDEIQFFQENNNKEYSESEDESKYQEIDEDGIPF</sequence>
<reference evidence="2 3" key="1">
    <citation type="submission" date="2017-06" db="EMBL/GenBank/DDBJ databases">
        <title>Draft Genome Sequence of Natranaerobius trueperi halophilic, alkalithermophilic bacteria from soda lakes.</title>
        <authorList>
            <person name="Zhao B."/>
        </authorList>
    </citation>
    <scope>NUCLEOTIDE SEQUENCE [LARGE SCALE GENOMIC DNA]</scope>
    <source>
        <strain evidence="2 3">DSM 18760</strain>
    </source>
</reference>
<protein>
    <submittedName>
        <fullName evidence="2">Uncharacterized protein</fullName>
    </submittedName>
</protein>
<evidence type="ECO:0000256" key="1">
    <source>
        <dbReference type="SAM" id="MobiDB-lite"/>
    </source>
</evidence>
<dbReference type="OrthoDB" id="367880at2"/>
<dbReference type="Proteomes" id="UP000214588">
    <property type="component" value="Unassembled WGS sequence"/>
</dbReference>
<name>A0A226BX47_9FIRM</name>
<evidence type="ECO:0000313" key="3">
    <source>
        <dbReference type="Proteomes" id="UP000214588"/>
    </source>
</evidence>
<evidence type="ECO:0000313" key="2">
    <source>
        <dbReference type="EMBL" id="OWZ82769.1"/>
    </source>
</evidence>
<dbReference type="AlphaFoldDB" id="A0A226BX47"/>
<keyword evidence="3" id="KW-1185">Reference proteome</keyword>
<gene>
    <name evidence="2" type="ORF">CDO51_12360</name>
</gene>
<feature type="region of interest" description="Disordered" evidence="1">
    <location>
        <begin position="128"/>
        <end position="152"/>
    </location>
</feature>
<organism evidence="2 3">
    <name type="scientific">Natranaerobius trueperi</name>
    <dbReference type="NCBI Taxonomy" id="759412"/>
    <lineage>
        <taxon>Bacteria</taxon>
        <taxon>Bacillati</taxon>
        <taxon>Bacillota</taxon>
        <taxon>Clostridia</taxon>
        <taxon>Natranaerobiales</taxon>
        <taxon>Natranaerobiaceae</taxon>
        <taxon>Natranaerobius</taxon>
    </lineage>
</organism>
<accession>A0A226BX47</accession>
<dbReference type="EMBL" id="NIQC01000043">
    <property type="protein sequence ID" value="OWZ82769.1"/>
    <property type="molecule type" value="Genomic_DNA"/>
</dbReference>
<feature type="compositionally biased region" description="Basic and acidic residues" evidence="1">
    <location>
        <begin position="129"/>
        <end position="144"/>
    </location>
</feature>
<comment type="caution">
    <text evidence="2">The sequence shown here is derived from an EMBL/GenBank/DDBJ whole genome shotgun (WGS) entry which is preliminary data.</text>
</comment>